<keyword evidence="3" id="KW-1185">Reference proteome</keyword>
<accession>A0AAV9QKS4</accession>
<sequence length="236" mass="25851">MPQDNNGEAYEYRSLDELVRYSEGIIGPRTTTYGPYVQPNFYGAVGQARPERLPIQIHGRDAQAFEDKRRQAIRGITVLPALPRLPIQMPGRNAPAEEDRRSQATTGIRVLPALPRIQTNMSVPTTSSQPAANPPQTVVASATPTTARPGRLAKAPTLSPITEAEPESTPRAKQHSGGIASTASVTPSPLNGRDSRPECLSPNTRELKIQDFKEGVRLARLKQEERDWKAKAAMEK</sequence>
<dbReference type="EMBL" id="JAXLQG010000001">
    <property type="protein sequence ID" value="KAK5545213.1"/>
    <property type="molecule type" value="Genomic_DNA"/>
</dbReference>
<evidence type="ECO:0000256" key="1">
    <source>
        <dbReference type="SAM" id="MobiDB-lite"/>
    </source>
</evidence>
<feature type="compositionally biased region" description="Polar residues" evidence="1">
    <location>
        <begin position="122"/>
        <end position="146"/>
    </location>
</feature>
<protein>
    <submittedName>
        <fullName evidence="2">Uncharacterized protein</fullName>
    </submittedName>
</protein>
<organism evidence="2 3">
    <name type="scientific">Vermiconidia calcicola</name>
    <dbReference type="NCBI Taxonomy" id="1690605"/>
    <lineage>
        <taxon>Eukaryota</taxon>
        <taxon>Fungi</taxon>
        <taxon>Dikarya</taxon>
        <taxon>Ascomycota</taxon>
        <taxon>Pezizomycotina</taxon>
        <taxon>Dothideomycetes</taxon>
        <taxon>Dothideomycetidae</taxon>
        <taxon>Mycosphaerellales</taxon>
        <taxon>Extremaceae</taxon>
        <taxon>Vermiconidia</taxon>
    </lineage>
</organism>
<evidence type="ECO:0000313" key="3">
    <source>
        <dbReference type="Proteomes" id="UP001345827"/>
    </source>
</evidence>
<reference evidence="2 3" key="1">
    <citation type="submission" date="2023-06" db="EMBL/GenBank/DDBJ databases">
        <title>Black Yeasts Isolated from many extreme environments.</title>
        <authorList>
            <person name="Coleine C."/>
            <person name="Stajich J.E."/>
            <person name="Selbmann L."/>
        </authorList>
    </citation>
    <scope>NUCLEOTIDE SEQUENCE [LARGE SCALE GENOMIC DNA]</scope>
    <source>
        <strain evidence="2 3">CCFEE 5887</strain>
    </source>
</reference>
<dbReference type="AlphaFoldDB" id="A0AAV9QKS4"/>
<proteinExistence type="predicted"/>
<feature type="compositionally biased region" description="Polar residues" evidence="1">
    <location>
        <begin position="179"/>
        <end position="189"/>
    </location>
</feature>
<evidence type="ECO:0000313" key="2">
    <source>
        <dbReference type="EMBL" id="KAK5545213.1"/>
    </source>
</evidence>
<gene>
    <name evidence="2" type="ORF">LTR25_000220</name>
</gene>
<name>A0AAV9QKS4_9PEZI</name>
<comment type="caution">
    <text evidence="2">The sequence shown here is derived from an EMBL/GenBank/DDBJ whole genome shotgun (WGS) entry which is preliminary data.</text>
</comment>
<feature type="region of interest" description="Disordered" evidence="1">
    <location>
        <begin position="122"/>
        <end position="202"/>
    </location>
</feature>
<dbReference type="Proteomes" id="UP001345827">
    <property type="component" value="Unassembled WGS sequence"/>
</dbReference>